<dbReference type="InterPro" id="IPR000254">
    <property type="entry name" value="CBD"/>
</dbReference>
<dbReference type="Pfam" id="PF00840">
    <property type="entry name" value="Glyco_hydro_7"/>
    <property type="match status" value="1"/>
</dbReference>
<dbReference type="CDD" id="cd07999">
    <property type="entry name" value="GH7_CBH_EG"/>
    <property type="match status" value="1"/>
</dbReference>
<dbReference type="Proteomes" id="UP000044841">
    <property type="component" value="Unassembled WGS sequence"/>
</dbReference>
<keyword evidence="4 17" id="KW-0732">Signal</keyword>
<dbReference type="FunFam" id="2.70.100.10:FF:000001">
    <property type="entry name" value="Glucanase"/>
    <property type="match status" value="1"/>
</dbReference>
<evidence type="ECO:0000256" key="3">
    <source>
        <dbReference type="ARBA" id="ARBA00012561"/>
    </source>
</evidence>
<dbReference type="PRINTS" id="PR00734">
    <property type="entry name" value="GLHYDRLASE7"/>
</dbReference>
<protein>
    <recommendedName>
        <fullName evidence="3">cellulose 1,4-beta-cellobiosidase (non-reducing end)</fullName>
        <ecNumber evidence="3">3.2.1.91</ecNumber>
    </recommendedName>
</protein>
<keyword evidence="14" id="KW-0624">Polysaccharide degradation</keyword>
<dbReference type="SMART" id="SM00236">
    <property type="entry name" value="fCBD"/>
    <property type="match status" value="1"/>
</dbReference>
<keyword evidence="9" id="KW-0136">Cellulose degradation</keyword>
<dbReference type="InterPro" id="IPR014016">
    <property type="entry name" value="UvrD-like_ATP-bd"/>
</dbReference>
<dbReference type="SUPFAM" id="SSF49899">
    <property type="entry name" value="Concanavalin A-like lectins/glucanases"/>
    <property type="match status" value="1"/>
</dbReference>
<organism evidence="20 21">
    <name type="scientific">Rhizoctonia solani</name>
    <dbReference type="NCBI Taxonomy" id="456999"/>
    <lineage>
        <taxon>Eukaryota</taxon>
        <taxon>Fungi</taxon>
        <taxon>Dikarya</taxon>
        <taxon>Basidiomycota</taxon>
        <taxon>Agaricomycotina</taxon>
        <taxon>Agaricomycetes</taxon>
        <taxon>Cantharellales</taxon>
        <taxon>Ceratobasidiaceae</taxon>
        <taxon>Rhizoctonia</taxon>
    </lineage>
</organism>
<keyword evidence="21" id="KW-1185">Reference proteome</keyword>
<dbReference type="SUPFAM" id="SSF52540">
    <property type="entry name" value="P-loop containing nucleoside triphosphate hydrolases"/>
    <property type="match status" value="1"/>
</dbReference>
<dbReference type="PANTHER" id="PTHR33753">
    <property type="entry name" value="1,4-BETA-D-GLUCAN CELLOBIOHYDROLASE B"/>
    <property type="match status" value="1"/>
</dbReference>
<evidence type="ECO:0000256" key="11">
    <source>
        <dbReference type="ARBA" id="ARBA00023180"/>
    </source>
</evidence>
<evidence type="ECO:0000256" key="1">
    <source>
        <dbReference type="ARBA" id="ARBA00001641"/>
    </source>
</evidence>
<feature type="chain" id="PRO_5005503348" description="cellulose 1,4-beta-cellobiosidase (non-reducing end)" evidence="17">
    <location>
        <begin position="18"/>
        <end position="2199"/>
    </location>
</feature>
<feature type="domain" description="UvrD-like helicase ATP-binding" evidence="19">
    <location>
        <begin position="731"/>
        <end position="1084"/>
    </location>
</feature>
<comment type="similarity">
    <text evidence="2">Belongs to the glycosyl hydrolase 7 (cellulase C) family.</text>
</comment>
<evidence type="ECO:0000256" key="13">
    <source>
        <dbReference type="ARBA" id="ARBA00023295"/>
    </source>
</evidence>
<dbReference type="Pfam" id="PF00580">
    <property type="entry name" value="UvrD-helicase"/>
    <property type="match status" value="1"/>
</dbReference>
<dbReference type="InterPro" id="IPR035971">
    <property type="entry name" value="CBD_sf"/>
</dbReference>
<dbReference type="PROSITE" id="PS51198">
    <property type="entry name" value="UVRD_HELICASE_ATP_BIND"/>
    <property type="match status" value="1"/>
</dbReference>
<dbReference type="PROSITE" id="PS51164">
    <property type="entry name" value="CBM1_2"/>
    <property type="match status" value="1"/>
</dbReference>
<evidence type="ECO:0000259" key="19">
    <source>
        <dbReference type="PROSITE" id="PS51198"/>
    </source>
</evidence>
<sequence length="2199" mass="244884">MNTALFLSLALVGTVRAQQAGTVTAEVHPSLTWQKCTKSGGCVTQSSGKIVLDSNWRWVHTTSGYTNCYTGNAWDSSICPDPTTCAANCALDGADYSGTYGITTSGNALTLKFVTKTSNTNVGSRVYLLADDSTYQMFKLKNQEFTFDVDVSNLPCGLNGALYFSGMPADGGLSEYSGNKAGAKYGTGYCDAQCPKDINDVNSGTGEYGTCCSEMDIWEANEISTAYTPHPCTVSTQTRCSGTDCSSGYCDPAGCDFNSYRMGVSNYYGQGSSYTVDTTQKITVVTQFITADGTATGALSEIRRLYVQNGKVIQNSKTAISGMSAYDSITESFCTAQKTAFGDTNIFESKGGFTNLGKAFDNGMVLVMSLWDDHAANMLWLDSDYPVGADASKAGVARGTCATTSGVPKDVEANYPNSSVTYSNIRFGDIGSTYGTSSTTTTAGSGTTTTTSAASSTTSTSSSGAAHYAQCGGTGWTGATTCVSPYTCTVLNPYYSQCLSRGSELASGNSGGDSAIFIISSPRLTLAMNPITSATPAGNRWAVVLSCNAVKELRKLERDQSALEIVHKKIKDLSLGQFSLENYRAVMGSTTHIPLFRARAANNLRIIYQIDLAPDPSGNYDHQVIKIFRIAPRARINYNFWSTHPILVITLNISVRCEYRLPVVANDKHRPAMFPHEEYGLGISNQDSGFLLHDLTLEEREEIQGITMDRFVPLNKSLYNSLAADLDMALPMVLDEHERKIVNHTGASIVIGRSGTGKTTALIYKMRTIDQANVTRGNYQPAKQLFVTRSRVLAQHVEATYQGLVEFTNIALKSVDELKEMAKQSREDPDRALVEFDSEIDLRNDLPERFSELEDSHFPLFISFDKLCSLLEADIRHILPGQIGSSSSRTLIGFEEFLHSYWPSFRGFNHLLEPNLVFSEIIGVIKGSQAAFESKEGYLSRDEYLNALSRRQFPLLADIREKVYSIFEIYTKYKKSRGETDAADRTRLILRHLRQTIGESQVDYLYVDEVQDNLMIDIHLLRALAKNVENVYWSGDSAQTVVAGSAFRINDLKAFTYRDQIGSAHRKAPAQFTTFELNVNFRSLSGIVCFAGHVVQSIHNLFPESIDPMEPEKAKHYGDPPILFTDIRDEVGYFEKFLLGSSTSNRVVFGAQQAILVRDAETAEQLDAQLQGLCNVLPIMDSKGLEFDDVLIYNFFSQSAAPPAAWAHLLGTTRGNQAPPPVLCSELKMLYVAATRARRRCWIWDSDTAISQLKTQWVNRSLVKIERASQMIGRLAATSNKTQWVSKGREYFSHRLYKLAAACFRQADQPNDAKLATAYHLMTRAKLKRLRGDSPAVRVELIVAASELEECTRLPEIKNKTNIYYHAATCYESARELVRASAAYIQAGRHAHGVQILFDARDFNNGAIALADNRKHLDKVFFESLREQARMHFFSRREYSSLGRLFDSVEDKIKHARDRNFKTQLKHILQEHKCYDELAVEYLEEEDLDQGVECYVMAYRHHRTESSIKRAVTLTIEYAESVLLLEGVYRKNSHELAKSLVRKVQPFASNAGSESCLTVDLFYAYLCLNQVNLDMIQAWDRINSSSRQARNVLACYFAIKNSSWLQDDSAEVVLGHLKAWDSFAGDINGLITHRSPSTSTLAQKLLGFSSNLLTVGAPTFTVSESSLIYRRTNNPNEDDEIEVSTSEMNAIIREELSKRLYSLLDSMHTSALASTWAMPRSYSSSPLAVALRQDSSKLSTSSDWVTPKLRVICKILGVLEMSKNQSGKKNPDLTIVDQLWLQRIFGVVCSATGEIQSFSVLNSVADSVAIAKFFRDWLHRDFNQLVTEQASDTSVTHALLHMLTRSRIHNELLQPSGLSHVSIVLDSASSLSSNIIRPLRALLFGRDQDRLNQAVEFLEYILDQPYRVDATVLVYLVEVLTRELIAHMNASGFAGFDAVFMPFSWVMALAFKYSRTPSFASTECIDTFFSVIQKVSLELRFGSPGRWHINGRQGTPASMDLINLRLCWCIALMIGNMAELGGHMQLGIETLERLANDDMPLKYRHRHTTSAGLYHEFTGVTAKTSCLRVLRRTFRHESLLLVLEDASRHHAAKGEDDIIQVICATPSTLIEKLERLLRGDSPNSSSSESGAEDYMCQDYASDQDQDIEDQYNQDDEDSVEYEEPESDEDPYEHYGYRDEDEENDETDDRLNSFWSHRYR</sequence>
<dbReference type="GO" id="GO:0005576">
    <property type="term" value="C:extracellular region"/>
    <property type="evidence" value="ECO:0007669"/>
    <property type="project" value="InterPro"/>
</dbReference>
<dbReference type="GO" id="GO:0005524">
    <property type="term" value="F:ATP binding"/>
    <property type="evidence" value="ECO:0007669"/>
    <property type="project" value="UniProtKB-UniRule"/>
</dbReference>
<dbReference type="InterPro" id="IPR001722">
    <property type="entry name" value="Glyco_hydro_7"/>
</dbReference>
<dbReference type="PANTHER" id="PTHR33753:SF2">
    <property type="entry name" value="GLYCOSIDE HYDROLASE FAMILY 7 PROTEIN"/>
    <property type="match status" value="1"/>
</dbReference>
<evidence type="ECO:0000313" key="20">
    <source>
        <dbReference type="EMBL" id="CUA77027.1"/>
    </source>
</evidence>
<dbReference type="EMBL" id="CYGV01001756">
    <property type="protein sequence ID" value="CUA77027.1"/>
    <property type="molecule type" value="Genomic_DNA"/>
</dbReference>
<feature type="domain" description="CBM1" evidence="18">
    <location>
        <begin position="463"/>
        <end position="499"/>
    </location>
</feature>
<dbReference type="Gene3D" id="3.40.50.300">
    <property type="entry name" value="P-loop containing nucleotide triphosphate hydrolases"/>
    <property type="match status" value="2"/>
</dbReference>
<dbReference type="InterPro" id="IPR027417">
    <property type="entry name" value="P-loop_NTPase"/>
</dbReference>
<evidence type="ECO:0000256" key="5">
    <source>
        <dbReference type="ARBA" id="ARBA00022741"/>
    </source>
</evidence>
<keyword evidence="5 15" id="KW-0547">Nucleotide-binding</keyword>
<evidence type="ECO:0000256" key="17">
    <source>
        <dbReference type="SAM" id="SignalP"/>
    </source>
</evidence>
<dbReference type="EC" id="3.2.1.91" evidence="3"/>
<reference evidence="20 21" key="1">
    <citation type="submission" date="2015-07" db="EMBL/GenBank/DDBJ databases">
        <authorList>
            <person name="Noorani M."/>
        </authorList>
    </citation>
    <scope>NUCLEOTIDE SEQUENCE [LARGE SCALE GENOMIC DNA]</scope>
    <source>
        <strain evidence="20">BBA 69670</strain>
    </source>
</reference>
<feature type="binding site" evidence="15">
    <location>
        <begin position="752"/>
        <end position="759"/>
    </location>
    <ligand>
        <name>ATP</name>
        <dbReference type="ChEBI" id="CHEBI:30616"/>
    </ligand>
</feature>
<dbReference type="GO" id="GO:0030248">
    <property type="term" value="F:cellulose binding"/>
    <property type="evidence" value="ECO:0007669"/>
    <property type="project" value="InterPro"/>
</dbReference>
<evidence type="ECO:0000256" key="14">
    <source>
        <dbReference type="ARBA" id="ARBA00023326"/>
    </source>
</evidence>
<name>A0A0K6GEK9_9AGAM</name>
<keyword evidence="7 15" id="KW-0347">Helicase</keyword>
<keyword evidence="8 15" id="KW-0067">ATP-binding</keyword>
<evidence type="ECO:0000256" key="6">
    <source>
        <dbReference type="ARBA" id="ARBA00022801"/>
    </source>
</evidence>
<evidence type="ECO:0000256" key="9">
    <source>
        <dbReference type="ARBA" id="ARBA00023001"/>
    </source>
</evidence>
<proteinExistence type="inferred from homology"/>
<dbReference type="GO" id="GO:0030245">
    <property type="term" value="P:cellulose catabolic process"/>
    <property type="evidence" value="ECO:0007669"/>
    <property type="project" value="UniProtKB-KW"/>
</dbReference>
<evidence type="ECO:0000313" key="21">
    <source>
        <dbReference type="Proteomes" id="UP000044841"/>
    </source>
</evidence>
<evidence type="ECO:0000256" key="12">
    <source>
        <dbReference type="ARBA" id="ARBA00023277"/>
    </source>
</evidence>
<evidence type="ECO:0000256" key="8">
    <source>
        <dbReference type="ARBA" id="ARBA00022840"/>
    </source>
</evidence>
<dbReference type="InterPro" id="IPR013320">
    <property type="entry name" value="ConA-like_dom_sf"/>
</dbReference>
<comment type="catalytic activity">
    <reaction evidence="1">
        <text>Hydrolysis of (1-&gt;4)-beta-D-glucosidic linkages in cellulose and cellotetraose, releasing cellobiose from the non-reducing ends of the chains.</text>
        <dbReference type="EC" id="3.2.1.91"/>
    </reaction>
</comment>
<dbReference type="SUPFAM" id="SSF57180">
    <property type="entry name" value="Cellulose-binding domain"/>
    <property type="match status" value="1"/>
</dbReference>
<feature type="compositionally biased region" description="Acidic residues" evidence="16">
    <location>
        <begin position="2141"/>
        <end position="2170"/>
    </location>
</feature>
<evidence type="ECO:0000256" key="10">
    <source>
        <dbReference type="ARBA" id="ARBA00023157"/>
    </source>
</evidence>
<evidence type="ECO:0000256" key="4">
    <source>
        <dbReference type="ARBA" id="ARBA00022729"/>
    </source>
</evidence>
<evidence type="ECO:0000256" key="7">
    <source>
        <dbReference type="ARBA" id="ARBA00022806"/>
    </source>
</evidence>
<dbReference type="GO" id="GO:0016162">
    <property type="term" value="F:cellulose 1,4-beta-cellobiosidase activity"/>
    <property type="evidence" value="ECO:0007669"/>
    <property type="project" value="UniProtKB-EC"/>
</dbReference>
<dbReference type="InterPro" id="IPR037019">
    <property type="entry name" value="Glyco_hydro_7_sf"/>
</dbReference>
<feature type="compositionally biased region" description="Acidic residues" evidence="16">
    <location>
        <begin position="2178"/>
        <end position="2187"/>
    </location>
</feature>
<dbReference type="PROSITE" id="PS00562">
    <property type="entry name" value="CBM1_1"/>
    <property type="match status" value="1"/>
</dbReference>
<keyword evidence="13" id="KW-0326">Glycosidase</keyword>
<gene>
    <name evidence="20" type="ORF">RSOLAG22IIIB_06463</name>
</gene>
<accession>A0A0K6GEK9</accession>
<feature type="signal peptide" evidence="17">
    <location>
        <begin position="1"/>
        <end position="17"/>
    </location>
</feature>
<evidence type="ECO:0000256" key="16">
    <source>
        <dbReference type="SAM" id="MobiDB-lite"/>
    </source>
</evidence>
<evidence type="ECO:0000256" key="15">
    <source>
        <dbReference type="PROSITE-ProRule" id="PRU00560"/>
    </source>
</evidence>
<dbReference type="GO" id="GO:0004386">
    <property type="term" value="F:helicase activity"/>
    <property type="evidence" value="ECO:0007669"/>
    <property type="project" value="UniProtKB-UniRule"/>
</dbReference>
<feature type="region of interest" description="Disordered" evidence="16">
    <location>
        <begin position="2137"/>
        <end position="2199"/>
    </location>
</feature>
<evidence type="ECO:0000256" key="2">
    <source>
        <dbReference type="ARBA" id="ARBA00006044"/>
    </source>
</evidence>
<keyword evidence="11" id="KW-0325">Glycoprotein</keyword>
<feature type="region of interest" description="Disordered" evidence="16">
    <location>
        <begin position="438"/>
        <end position="464"/>
    </location>
</feature>
<keyword evidence="10" id="KW-1015">Disulfide bond</keyword>
<evidence type="ECO:0000259" key="18">
    <source>
        <dbReference type="PROSITE" id="PS51164"/>
    </source>
</evidence>
<dbReference type="Gene3D" id="2.70.100.10">
    <property type="entry name" value="Glycoside hydrolase, family 7, domain"/>
    <property type="match status" value="1"/>
</dbReference>
<keyword evidence="6 15" id="KW-0378">Hydrolase</keyword>
<dbReference type="Pfam" id="PF00734">
    <property type="entry name" value="CBM_1"/>
    <property type="match status" value="1"/>
</dbReference>
<keyword evidence="12" id="KW-0119">Carbohydrate metabolism</keyword>